<evidence type="ECO:0000313" key="2">
    <source>
        <dbReference type="EMBL" id="KAK1839481.1"/>
    </source>
</evidence>
<dbReference type="AlphaFoldDB" id="A0AAD9A145"/>
<gene>
    <name evidence="2" type="ORF">CCHR01_17889</name>
</gene>
<feature type="region of interest" description="Disordered" evidence="1">
    <location>
        <begin position="1"/>
        <end position="77"/>
    </location>
</feature>
<feature type="compositionally biased region" description="Polar residues" evidence="1">
    <location>
        <begin position="1"/>
        <end position="18"/>
    </location>
</feature>
<name>A0AAD9A145_9PEZI</name>
<sequence>MRETGASRTPSPDSTTAATGPHIDAERASPAEKEAKMGNNLMTFGPGCTSGGDNGGCAASPARTHGYGSQAGRGTAA</sequence>
<feature type="compositionally biased region" description="Basic and acidic residues" evidence="1">
    <location>
        <begin position="23"/>
        <end position="36"/>
    </location>
</feature>
<dbReference type="EMBL" id="JAQOWY010000666">
    <property type="protein sequence ID" value="KAK1839481.1"/>
    <property type="molecule type" value="Genomic_DNA"/>
</dbReference>
<organism evidence="2 3">
    <name type="scientific">Colletotrichum chrysophilum</name>
    <dbReference type="NCBI Taxonomy" id="1836956"/>
    <lineage>
        <taxon>Eukaryota</taxon>
        <taxon>Fungi</taxon>
        <taxon>Dikarya</taxon>
        <taxon>Ascomycota</taxon>
        <taxon>Pezizomycotina</taxon>
        <taxon>Sordariomycetes</taxon>
        <taxon>Hypocreomycetidae</taxon>
        <taxon>Glomerellales</taxon>
        <taxon>Glomerellaceae</taxon>
        <taxon>Colletotrichum</taxon>
        <taxon>Colletotrichum gloeosporioides species complex</taxon>
    </lineage>
</organism>
<accession>A0AAD9A145</accession>
<keyword evidence="3" id="KW-1185">Reference proteome</keyword>
<reference evidence="2" key="1">
    <citation type="submission" date="2023-01" db="EMBL/GenBank/DDBJ databases">
        <title>Colletotrichum chrysophilum M932 genome sequence.</title>
        <authorList>
            <person name="Baroncelli R."/>
        </authorList>
    </citation>
    <scope>NUCLEOTIDE SEQUENCE</scope>
    <source>
        <strain evidence="2">M932</strain>
    </source>
</reference>
<evidence type="ECO:0000256" key="1">
    <source>
        <dbReference type="SAM" id="MobiDB-lite"/>
    </source>
</evidence>
<protein>
    <submittedName>
        <fullName evidence="2">Uncharacterized protein</fullName>
    </submittedName>
</protein>
<proteinExistence type="predicted"/>
<comment type="caution">
    <text evidence="2">The sequence shown here is derived from an EMBL/GenBank/DDBJ whole genome shotgun (WGS) entry which is preliminary data.</text>
</comment>
<evidence type="ECO:0000313" key="3">
    <source>
        <dbReference type="Proteomes" id="UP001243330"/>
    </source>
</evidence>
<dbReference type="Proteomes" id="UP001243330">
    <property type="component" value="Unassembled WGS sequence"/>
</dbReference>